<reference evidence="2 3" key="1">
    <citation type="submission" date="2013-07" db="EMBL/GenBank/DDBJ databases">
        <title>Genome of Archaeoglobus fulgidus.</title>
        <authorList>
            <person name="Fiebig A."/>
            <person name="Birkeland N.-K."/>
        </authorList>
    </citation>
    <scope>NUCLEOTIDE SEQUENCE [LARGE SCALE GENOMIC DNA]</scope>
    <source>
        <strain evidence="2 3">DSM 8774</strain>
    </source>
</reference>
<dbReference type="InterPro" id="IPR013422">
    <property type="entry name" value="CRISPR-assoc_prot_Cas5_N"/>
</dbReference>
<sequence>MQWVKLTLHFPSFFSYRIPDYSSQYALSVPLPSPSAIKLSLVATAIRTTGNVAEGERVFYAVRDADIRILPPEQIAINSVLIKRLKKKKNPTELETFEKTFGVREYVFFPDDVNLFIGCDDIDIAIKYFGMLRYLGSSDSMLYVKCIEKINEPPKSAIKAIADKEFAEAISKEPYIVYPVKDISKKAKFEQINPYSGKSGRNVFERKYYLIKARIKKGKKWKLLEIQC</sequence>
<dbReference type="Proteomes" id="UP000028501">
    <property type="component" value="Chromosome"/>
</dbReference>
<protein>
    <submittedName>
        <fullName evidence="2">CRISPR-associated protein Cas5, N-terminal domain protein</fullName>
    </submittedName>
</protein>
<dbReference type="GO" id="GO:0051607">
    <property type="term" value="P:defense response to virus"/>
    <property type="evidence" value="ECO:0007669"/>
    <property type="project" value="UniProtKB-KW"/>
</dbReference>
<accession>A0A075WA90</accession>
<dbReference type="NCBIfam" id="TIGR02593">
    <property type="entry name" value="CRISPR_cas5"/>
    <property type="match status" value="1"/>
</dbReference>
<gene>
    <name evidence="2" type="ORF">AFULGI_00000600</name>
</gene>
<dbReference type="AlphaFoldDB" id="A0A075WA90"/>
<dbReference type="HOGENOM" id="CLU_1232816_0_0_2"/>
<organism evidence="2 3">
    <name type="scientific">Archaeoglobus fulgidus DSM 8774</name>
    <dbReference type="NCBI Taxonomy" id="1344584"/>
    <lineage>
        <taxon>Archaea</taxon>
        <taxon>Methanobacteriati</taxon>
        <taxon>Methanobacteriota</taxon>
        <taxon>Archaeoglobi</taxon>
        <taxon>Archaeoglobales</taxon>
        <taxon>Archaeoglobaceae</taxon>
        <taxon>Archaeoglobus</taxon>
    </lineage>
</organism>
<dbReference type="SMR" id="A0A075WA90"/>
<dbReference type="EMBL" id="CP006577">
    <property type="protein sequence ID" value="AIG96906.1"/>
    <property type="molecule type" value="Genomic_DNA"/>
</dbReference>
<dbReference type="RefSeq" id="WP_010877581.1">
    <property type="nucleotide sequence ID" value="NZ_CP006577.1"/>
</dbReference>
<keyword evidence="1" id="KW-0051">Antiviral defense</keyword>
<dbReference type="KEGG" id="afg:AFULGI_00000600"/>
<evidence type="ECO:0000256" key="1">
    <source>
        <dbReference type="ARBA" id="ARBA00023118"/>
    </source>
</evidence>
<proteinExistence type="predicted"/>
<name>A0A075WA90_ARCFL</name>
<evidence type="ECO:0000313" key="3">
    <source>
        <dbReference type="Proteomes" id="UP000028501"/>
    </source>
</evidence>
<evidence type="ECO:0000313" key="2">
    <source>
        <dbReference type="EMBL" id="AIG96906.1"/>
    </source>
</evidence>
<dbReference type="GeneID" id="24793619"/>